<feature type="chain" id="PRO_5041309807" description="peptidylprolyl isomerase" evidence="8">
    <location>
        <begin position="20"/>
        <end position="293"/>
    </location>
</feature>
<dbReference type="EMBL" id="CP133217">
    <property type="protein sequence ID" value="WML87130.1"/>
    <property type="molecule type" value="Genomic_DNA"/>
</dbReference>
<dbReference type="PROSITE" id="PS50198">
    <property type="entry name" value="PPIC_PPIASE_2"/>
    <property type="match status" value="1"/>
</dbReference>
<evidence type="ECO:0000256" key="1">
    <source>
        <dbReference type="ARBA" id="ARBA00000971"/>
    </source>
</evidence>
<comment type="catalytic activity">
    <reaction evidence="1">
        <text>[protein]-peptidylproline (omega=180) = [protein]-peptidylproline (omega=0)</text>
        <dbReference type="Rhea" id="RHEA:16237"/>
        <dbReference type="Rhea" id="RHEA-COMP:10747"/>
        <dbReference type="Rhea" id="RHEA-COMP:10748"/>
        <dbReference type="ChEBI" id="CHEBI:83833"/>
        <dbReference type="ChEBI" id="CHEBI:83834"/>
        <dbReference type="EC" id="5.2.1.8"/>
    </reaction>
</comment>
<dbReference type="InterPro" id="IPR046357">
    <property type="entry name" value="PPIase_dom_sf"/>
</dbReference>
<dbReference type="Gene3D" id="1.10.4030.10">
    <property type="entry name" value="Porin chaperone SurA, peptide-binding domain"/>
    <property type="match status" value="1"/>
</dbReference>
<name>A0AA51MMV0_9GAMM</name>
<keyword evidence="5 7" id="KW-0697">Rotamase</keyword>
<evidence type="ECO:0000313" key="10">
    <source>
        <dbReference type="EMBL" id="WML87130.1"/>
    </source>
</evidence>
<dbReference type="Gene3D" id="3.10.50.40">
    <property type="match status" value="1"/>
</dbReference>
<comment type="similarity">
    <text evidence="2">Belongs to the PpiC/parvulin rotamase family.</text>
</comment>
<evidence type="ECO:0000256" key="2">
    <source>
        <dbReference type="ARBA" id="ARBA00007656"/>
    </source>
</evidence>
<feature type="domain" description="PpiC" evidence="9">
    <location>
        <begin position="136"/>
        <end position="213"/>
    </location>
</feature>
<reference evidence="10" key="1">
    <citation type="submission" date="2023-08" db="EMBL/GenBank/DDBJ databases">
        <title>New molecular markers tilS and rpoB for phylogenetic and monitoring studies of the genus Thiothrix biodiversity.</title>
        <authorList>
            <person name="Ravin N.V."/>
            <person name="Smolyakov D."/>
            <person name="Markov N.D."/>
            <person name="Beletsky A.V."/>
            <person name="Mardanov A.V."/>
            <person name="Rudenko T.S."/>
            <person name="Grabovich M.Y."/>
        </authorList>
    </citation>
    <scope>NUCLEOTIDE SEQUENCE</scope>
    <source>
        <strain evidence="10">DNT52</strain>
    </source>
</reference>
<dbReference type="InterPro" id="IPR050245">
    <property type="entry name" value="PrsA_foldase"/>
</dbReference>
<keyword evidence="6 7" id="KW-0413">Isomerase</keyword>
<keyword evidence="4 8" id="KW-0732">Signal</keyword>
<dbReference type="PANTHER" id="PTHR47245:SF1">
    <property type="entry name" value="FOLDASE PROTEIN PRSA"/>
    <property type="match status" value="1"/>
</dbReference>
<dbReference type="PANTHER" id="PTHR47245">
    <property type="entry name" value="PEPTIDYLPROLYL ISOMERASE"/>
    <property type="match status" value="1"/>
</dbReference>
<dbReference type="SUPFAM" id="SSF54534">
    <property type="entry name" value="FKBP-like"/>
    <property type="match status" value="1"/>
</dbReference>
<gene>
    <name evidence="10" type="ORF">RCG00_01950</name>
</gene>
<evidence type="ECO:0000256" key="7">
    <source>
        <dbReference type="PROSITE-ProRule" id="PRU00278"/>
    </source>
</evidence>
<organism evidence="10">
    <name type="scientific">Thiothrix subterranea</name>
    <dbReference type="NCBI Taxonomy" id="2735563"/>
    <lineage>
        <taxon>Bacteria</taxon>
        <taxon>Pseudomonadati</taxon>
        <taxon>Pseudomonadota</taxon>
        <taxon>Gammaproteobacteria</taxon>
        <taxon>Thiotrichales</taxon>
        <taxon>Thiotrichaceae</taxon>
        <taxon>Thiothrix</taxon>
    </lineage>
</organism>
<dbReference type="Pfam" id="PF00639">
    <property type="entry name" value="Rotamase"/>
    <property type="match status" value="1"/>
</dbReference>
<evidence type="ECO:0000256" key="6">
    <source>
        <dbReference type="ARBA" id="ARBA00023235"/>
    </source>
</evidence>
<evidence type="ECO:0000256" key="8">
    <source>
        <dbReference type="SAM" id="SignalP"/>
    </source>
</evidence>
<feature type="signal peptide" evidence="8">
    <location>
        <begin position="1"/>
        <end position="19"/>
    </location>
</feature>
<evidence type="ECO:0000259" key="9">
    <source>
        <dbReference type="PROSITE" id="PS50198"/>
    </source>
</evidence>
<dbReference type="InterPro" id="IPR000297">
    <property type="entry name" value="PPIase_PpiC"/>
</dbReference>
<accession>A0AA51MMV0</accession>
<evidence type="ECO:0000256" key="3">
    <source>
        <dbReference type="ARBA" id="ARBA00013194"/>
    </source>
</evidence>
<evidence type="ECO:0000256" key="4">
    <source>
        <dbReference type="ARBA" id="ARBA00022729"/>
    </source>
</evidence>
<dbReference type="GO" id="GO:0003755">
    <property type="term" value="F:peptidyl-prolyl cis-trans isomerase activity"/>
    <property type="evidence" value="ECO:0007669"/>
    <property type="project" value="UniProtKB-KW"/>
</dbReference>
<protein>
    <recommendedName>
        <fullName evidence="3">peptidylprolyl isomerase</fullName>
        <ecNumber evidence="3">5.2.1.8</ecNumber>
    </recommendedName>
</protein>
<evidence type="ECO:0000256" key="5">
    <source>
        <dbReference type="ARBA" id="ARBA00023110"/>
    </source>
</evidence>
<proteinExistence type="inferred from homology"/>
<dbReference type="RefSeq" id="WP_308872016.1">
    <property type="nucleotide sequence ID" value="NZ_CP133217.1"/>
</dbReference>
<dbReference type="Proteomes" id="UP001229862">
    <property type="component" value="Chromosome"/>
</dbReference>
<sequence length="293" mass="33762">MKYQYLALLLYACTPLVGATDAAIASQWVFKDQQMTFSETLLKPALAFQALSLQDMNEENRHKTLEDLYIREVLVKKGIGQDTSRSTELEERVNEFRKSELSRLALEKASEEGMPDFTARAKELYEANREDKYALPLRLRVRTVEMLIDEGQQEQVRQKLSDIRTQILSGKLDFKAAAIVNSPNSAHKMREGDSFWFRQGKVPDTFYSEAAKLSAENPLSSVLVLGNTAYLLQYLDRKEPETLTFEQVKPNIIAELQREYRTDKVKQLTQQLREQFKRDVTVNPVFLKPQADE</sequence>
<dbReference type="EC" id="5.2.1.8" evidence="3"/>
<dbReference type="AlphaFoldDB" id="A0AA51MMV0"/>